<accession>A0A2N1NGT0</accession>
<dbReference type="EMBL" id="LLXL01000398">
    <property type="protein sequence ID" value="PKK73034.1"/>
    <property type="molecule type" value="Genomic_DNA"/>
</dbReference>
<name>A0A2N1NGT0_9GLOM</name>
<reference evidence="1 2" key="2">
    <citation type="submission" date="2017-10" db="EMBL/GenBank/DDBJ databases">
        <title>Extensive intraspecific genome diversity in a model arbuscular mycorrhizal fungus.</title>
        <authorList>
            <person name="Chen E.C.H."/>
            <person name="Morin E."/>
            <person name="Baudet D."/>
            <person name="Noel J."/>
            <person name="Ndikumana S."/>
            <person name="Charron P."/>
            <person name="St-Onge C."/>
            <person name="Giorgi J."/>
            <person name="Grigoriev I.V."/>
            <person name="Roux C."/>
            <person name="Martin F.M."/>
            <person name="Corradi N."/>
        </authorList>
    </citation>
    <scope>NUCLEOTIDE SEQUENCE [LARGE SCALE GENOMIC DNA]</scope>
    <source>
        <strain evidence="1 2">C2</strain>
    </source>
</reference>
<dbReference type="Proteomes" id="UP000233469">
    <property type="component" value="Unassembled WGS sequence"/>
</dbReference>
<reference evidence="1 2" key="1">
    <citation type="submission" date="2016-04" db="EMBL/GenBank/DDBJ databases">
        <title>Genome analyses suggest a sexual origin of heterokaryosis in a supposedly ancient asexual fungus.</title>
        <authorList>
            <person name="Ropars J."/>
            <person name="Sedzielewska K."/>
            <person name="Noel J."/>
            <person name="Charron P."/>
            <person name="Farinelli L."/>
            <person name="Marton T."/>
            <person name="Kruger M."/>
            <person name="Pelin A."/>
            <person name="Brachmann A."/>
            <person name="Corradi N."/>
        </authorList>
    </citation>
    <scope>NUCLEOTIDE SEQUENCE [LARGE SCALE GENOMIC DNA]</scope>
    <source>
        <strain evidence="1 2">C2</strain>
    </source>
</reference>
<evidence type="ECO:0000313" key="2">
    <source>
        <dbReference type="Proteomes" id="UP000233469"/>
    </source>
</evidence>
<sequence length="60" mass="6931">MATVHLIPLISSTICIRDGRFKTSRLESILEPILNLKDSGSLRFKITFNHKNRSELRTDF</sequence>
<comment type="caution">
    <text evidence="1">The sequence shown here is derived from an EMBL/GenBank/DDBJ whole genome shotgun (WGS) entry which is preliminary data.</text>
</comment>
<protein>
    <submittedName>
        <fullName evidence="1">Uncharacterized protein</fullName>
    </submittedName>
</protein>
<evidence type="ECO:0000313" key="1">
    <source>
        <dbReference type="EMBL" id="PKK73034.1"/>
    </source>
</evidence>
<proteinExistence type="predicted"/>
<gene>
    <name evidence="1" type="ORF">RhiirC2_741655</name>
</gene>
<organism evidence="1 2">
    <name type="scientific">Rhizophagus irregularis</name>
    <dbReference type="NCBI Taxonomy" id="588596"/>
    <lineage>
        <taxon>Eukaryota</taxon>
        <taxon>Fungi</taxon>
        <taxon>Fungi incertae sedis</taxon>
        <taxon>Mucoromycota</taxon>
        <taxon>Glomeromycotina</taxon>
        <taxon>Glomeromycetes</taxon>
        <taxon>Glomerales</taxon>
        <taxon>Glomeraceae</taxon>
        <taxon>Rhizophagus</taxon>
    </lineage>
</organism>
<dbReference type="AlphaFoldDB" id="A0A2N1NGT0"/>
<feature type="non-terminal residue" evidence="1">
    <location>
        <position position="60"/>
    </location>
</feature>